<sequence length="256" mass="25463">MVTRLNVVALAAAALVSLAPLSSAWAGCVGDCGTATANGVVTAAPVGNGSYSYVSTAAGATGAVLASIGGVNGSVLTSDVFSAAANDALAFNFDYVTSDGAGFADYAWARLMSAGGSQVAMLFTARTVASGSVVPGTGMPAPTASLNPSSVSILSGTTWAQLGTDSGRCYSTGCGHTGWVNSSYTLTSAGNYYLEFGVANWGDTSFDSGMAVAGITVAGQTVNTAAAVPEPESWALLMAGLGAVGIVRRRRRRQSV</sequence>
<protein>
    <submittedName>
        <fullName evidence="3">PEP-CTERM sorting domain-containing protein</fullName>
    </submittedName>
</protein>
<dbReference type="NCBIfam" id="TIGR02595">
    <property type="entry name" value="PEP_CTERM"/>
    <property type="match status" value="1"/>
</dbReference>
<dbReference type="NCBIfam" id="NF038132">
    <property type="entry name" value="PEP_NF038132"/>
    <property type="match status" value="1"/>
</dbReference>
<feature type="domain" description="Ice-binding protein C-terminal" evidence="2">
    <location>
        <begin position="227"/>
        <end position="251"/>
    </location>
</feature>
<evidence type="ECO:0000256" key="1">
    <source>
        <dbReference type="SAM" id="SignalP"/>
    </source>
</evidence>
<comment type="caution">
    <text evidence="3">The sequence shown here is derived from an EMBL/GenBank/DDBJ whole genome shotgun (WGS) entry which is preliminary data.</text>
</comment>
<proteinExistence type="predicted"/>
<evidence type="ECO:0000259" key="2">
    <source>
        <dbReference type="Pfam" id="PF07589"/>
    </source>
</evidence>
<dbReference type="PROSITE" id="PS51257">
    <property type="entry name" value="PROKAR_LIPOPROTEIN"/>
    <property type="match status" value="1"/>
</dbReference>
<dbReference type="Proteomes" id="UP000484255">
    <property type="component" value="Unassembled WGS sequence"/>
</dbReference>
<feature type="signal peptide" evidence="1">
    <location>
        <begin position="1"/>
        <end position="26"/>
    </location>
</feature>
<keyword evidence="4" id="KW-1185">Reference proteome</keyword>
<feature type="chain" id="PRO_5028840837" evidence="1">
    <location>
        <begin position="27"/>
        <end position="256"/>
    </location>
</feature>
<dbReference type="InterPro" id="IPR013424">
    <property type="entry name" value="Ice-binding_C"/>
</dbReference>
<reference evidence="3 4" key="1">
    <citation type="submission" date="2020-02" db="EMBL/GenBank/DDBJ databases">
        <title>Ideonella bacterium strain TBM-1.</title>
        <authorList>
            <person name="Chen W.-M."/>
        </authorList>
    </citation>
    <scope>NUCLEOTIDE SEQUENCE [LARGE SCALE GENOMIC DNA]</scope>
    <source>
        <strain evidence="3 4">TBM-1</strain>
    </source>
</reference>
<accession>A0A7C9TMM1</accession>
<evidence type="ECO:0000313" key="4">
    <source>
        <dbReference type="Proteomes" id="UP000484255"/>
    </source>
</evidence>
<dbReference type="Pfam" id="PF07589">
    <property type="entry name" value="PEP-CTERM"/>
    <property type="match status" value="1"/>
</dbReference>
<dbReference type="EMBL" id="JAAGOH010000036">
    <property type="protein sequence ID" value="NDY93442.1"/>
    <property type="molecule type" value="Genomic_DNA"/>
</dbReference>
<keyword evidence="1" id="KW-0732">Signal</keyword>
<gene>
    <name evidence="3" type="ORF">G3A44_19815</name>
</gene>
<dbReference type="RefSeq" id="WP_163459480.1">
    <property type="nucleotide sequence ID" value="NZ_JAAGOH010000036.1"/>
</dbReference>
<evidence type="ECO:0000313" key="3">
    <source>
        <dbReference type="EMBL" id="NDY93442.1"/>
    </source>
</evidence>
<organism evidence="3 4">
    <name type="scientific">Ideonella livida</name>
    <dbReference type="NCBI Taxonomy" id="2707176"/>
    <lineage>
        <taxon>Bacteria</taxon>
        <taxon>Pseudomonadati</taxon>
        <taxon>Pseudomonadota</taxon>
        <taxon>Betaproteobacteria</taxon>
        <taxon>Burkholderiales</taxon>
        <taxon>Sphaerotilaceae</taxon>
        <taxon>Ideonella</taxon>
    </lineage>
</organism>
<name>A0A7C9TMM1_9BURK</name>
<dbReference type="AlphaFoldDB" id="A0A7C9TMM1"/>